<comment type="caution">
    <text evidence="7">Lacks conserved residue(s) required for the propagation of feature annotation.</text>
</comment>
<evidence type="ECO:0000256" key="1">
    <source>
        <dbReference type="ARBA" id="ARBA00001602"/>
    </source>
</evidence>
<dbReference type="EMBL" id="WPAF01000008">
    <property type="protein sequence ID" value="KAF0134469.1"/>
    <property type="molecule type" value="Genomic_DNA"/>
</dbReference>
<dbReference type="GO" id="GO:0008360">
    <property type="term" value="P:regulation of cell shape"/>
    <property type="evidence" value="ECO:0007669"/>
    <property type="project" value="UniProtKB-KW"/>
</dbReference>
<evidence type="ECO:0000256" key="3">
    <source>
        <dbReference type="ARBA" id="ARBA00022960"/>
    </source>
</evidence>
<dbReference type="AlphaFoldDB" id="A0A833L1J8"/>
<dbReference type="Gene3D" id="3.40.50.1860">
    <property type="match status" value="2"/>
</dbReference>
<dbReference type="PANTHER" id="PTHR21198">
    <property type="entry name" value="GLUTAMATE RACEMASE"/>
    <property type="match status" value="1"/>
</dbReference>
<gene>
    <name evidence="7" type="primary">murI</name>
    <name evidence="8" type="ORF">FD145_694</name>
</gene>
<feature type="active site" description="Proton donor/acceptor" evidence="7">
    <location>
        <position position="213"/>
    </location>
</feature>
<dbReference type="UniPathway" id="UPA00219"/>
<dbReference type="HAMAP" id="MF_00258">
    <property type="entry name" value="Glu_racemase"/>
    <property type="match status" value="1"/>
</dbReference>
<dbReference type="PANTHER" id="PTHR21198:SF2">
    <property type="entry name" value="GLUTAMATE RACEMASE"/>
    <property type="match status" value="1"/>
</dbReference>
<proteinExistence type="inferred from homology"/>
<dbReference type="NCBIfam" id="TIGR00067">
    <property type="entry name" value="glut_race"/>
    <property type="match status" value="1"/>
</dbReference>
<comment type="catalytic activity">
    <reaction evidence="1 7">
        <text>L-glutamate = D-glutamate</text>
        <dbReference type="Rhea" id="RHEA:12813"/>
        <dbReference type="ChEBI" id="CHEBI:29985"/>
        <dbReference type="ChEBI" id="CHEBI:29986"/>
        <dbReference type="EC" id="5.1.1.3"/>
    </reaction>
</comment>
<evidence type="ECO:0000313" key="9">
    <source>
        <dbReference type="Proteomes" id="UP000488506"/>
    </source>
</evidence>
<reference evidence="8 9" key="1">
    <citation type="submission" date="2019-12" db="EMBL/GenBank/DDBJ databases">
        <authorList>
            <person name="Wolfe R."/>
            <person name="Danczak R."/>
            <person name="Wilkins M."/>
        </authorList>
    </citation>
    <scope>NUCLEOTIDE SEQUENCE [LARGE SCALE GENOMIC DNA]</scope>
    <source>
        <strain evidence="8">X2_MaxBin.013</strain>
    </source>
</reference>
<comment type="caution">
    <text evidence="8">The sequence shown here is derived from an EMBL/GenBank/DDBJ whole genome shotgun (WGS) entry which is preliminary data.</text>
</comment>
<feature type="binding site" evidence="7">
    <location>
        <begin position="214"/>
        <end position="215"/>
    </location>
    <ligand>
        <name>substrate</name>
    </ligand>
</feature>
<dbReference type="GO" id="GO:0008881">
    <property type="term" value="F:glutamate racemase activity"/>
    <property type="evidence" value="ECO:0007669"/>
    <property type="project" value="UniProtKB-UniRule"/>
</dbReference>
<dbReference type="Pfam" id="PF01177">
    <property type="entry name" value="Asp_Glu_race"/>
    <property type="match status" value="1"/>
</dbReference>
<dbReference type="FunFam" id="3.40.50.1860:FF:000001">
    <property type="entry name" value="Glutamate racemase"/>
    <property type="match status" value="1"/>
</dbReference>
<dbReference type="GO" id="GO:0009252">
    <property type="term" value="P:peptidoglycan biosynthetic process"/>
    <property type="evidence" value="ECO:0007669"/>
    <property type="project" value="UniProtKB-UniRule"/>
</dbReference>
<feature type="active site" description="Proton donor/acceptor" evidence="7">
    <location>
        <position position="102"/>
    </location>
</feature>
<comment type="pathway">
    <text evidence="7">Cell wall biogenesis; peptidoglycan biosynthesis.</text>
</comment>
<evidence type="ECO:0000256" key="4">
    <source>
        <dbReference type="ARBA" id="ARBA00022984"/>
    </source>
</evidence>
<keyword evidence="4 7" id="KW-0573">Peptidoglycan synthesis</keyword>
<organism evidence="8 9">
    <name type="scientific">Candidatus Saganbacteria bacterium</name>
    <dbReference type="NCBI Taxonomy" id="2575572"/>
    <lineage>
        <taxon>Bacteria</taxon>
        <taxon>Bacillati</taxon>
        <taxon>Saganbacteria</taxon>
    </lineage>
</organism>
<dbReference type="Proteomes" id="UP000488506">
    <property type="component" value="Unassembled WGS sequence"/>
</dbReference>
<dbReference type="InterPro" id="IPR015942">
    <property type="entry name" value="Asp/Glu/hydantoin_racemase"/>
</dbReference>
<sequence length="294" mass="32357">MGNDISPAQRVFSERISKRPEQKSDIAEKNKDKPIGIFDSGVGGLTVFSEFIKILPHEDVIYLADTARVPYGGRPYEEILEINRGILDYFKDRGVKMVIMACGTSSSMAYPALKDNYEFPIISLIEPGARSAVAASKNGRIGVIATQGTIKSNSYNNKIKELKKEAEVFSEACPLFVPLIEGGFIDSEETRKTARGYLAPLIAKKIDTLVLGCTHYPHLKRVISEIVGLEVALIDPAIEAVEDAKKILSQNHLLSNNKGSSNYEYVVTGPPLHFQELGSKLLGRSIPRAHQIKL</sequence>
<evidence type="ECO:0000256" key="7">
    <source>
        <dbReference type="HAMAP-Rule" id="MF_00258"/>
    </source>
</evidence>
<dbReference type="InterPro" id="IPR004391">
    <property type="entry name" value="Glu_race"/>
</dbReference>
<dbReference type="PROSITE" id="PS00924">
    <property type="entry name" value="ASP_GLU_RACEMASE_2"/>
    <property type="match status" value="1"/>
</dbReference>
<dbReference type="EC" id="5.1.1.3" evidence="2 7"/>
<keyword evidence="3 7" id="KW-0133">Cell shape</keyword>
<evidence type="ECO:0000313" key="8">
    <source>
        <dbReference type="EMBL" id="KAF0134469.1"/>
    </source>
</evidence>
<evidence type="ECO:0000256" key="6">
    <source>
        <dbReference type="ARBA" id="ARBA00023316"/>
    </source>
</evidence>
<comment type="function">
    <text evidence="7">Provides the (R)-glutamate required for cell wall biosynthesis.</text>
</comment>
<comment type="similarity">
    <text evidence="7">Belongs to the aspartate/glutamate racemases family.</text>
</comment>
<feature type="binding site" evidence="7">
    <location>
        <begin position="71"/>
        <end position="72"/>
    </location>
    <ligand>
        <name>substrate</name>
    </ligand>
</feature>
<protein>
    <recommendedName>
        <fullName evidence="2 7">Glutamate racemase</fullName>
        <ecNumber evidence="2 7">5.1.1.3</ecNumber>
    </recommendedName>
</protein>
<name>A0A833L1J8_UNCSA</name>
<evidence type="ECO:0000256" key="2">
    <source>
        <dbReference type="ARBA" id="ARBA00013090"/>
    </source>
</evidence>
<keyword evidence="6 7" id="KW-0961">Cell wall biogenesis/degradation</keyword>
<dbReference type="SUPFAM" id="SSF53681">
    <property type="entry name" value="Aspartate/glutamate racemase"/>
    <property type="match status" value="2"/>
</dbReference>
<evidence type="ECO:0000256" key="5">
    <source>
        <dbReference type="ARBA" id="ARBA00023235"/>
    </source>
</evidence>
<dbReference type="InterPro" id="IPR033134">
    <property type="entry name" value="Asp/Glu_racemase_AS_2"/>
</dbReference>
<accession>A0A833L1J8</accession>
<dbReference type="InterPro" id="IPR001920">
    <property type="entry name" value="Asp/Glu_race"/>
</dbReference>
<dbReference type="GO" id="GO:0071555">
    <property type="term" value="P:cell wall organization"/>
    <property type="evidence" value="ECO:0007669"/>
    <property type="project" value="UniProtKB-KW"/>
</dbReference>
<feature type="binding site" evidence="7">
    <location>
        <begin position="39"/>
        <end position="40"/>
    </location>
    <ligand>
        <name>substrate</name>
    </ligand>
</feature>
<keyword evidence="5 7" id="KW-0413">Isomerase</keyword>